<dbReference type="AlphaFoldDB" id="A0A5J5K6S4"/>
<name>A0A5J5K6S4_9ACTN</name>
<dbReference type="GO" id="GO:0016787">
    <property type="term" value="F:hydrolase activity"/>
    <property type="evidence" value="ECO:0007669"/>
    <property type="project" value="UniProtKB-KW"/>
</dbReference>
<dbReference type="SUPFAM" id="SSF88723">
    <property type="entry name" value="PIN domain-like"/>
    <property type="match status" value="1"/>
</dbReference>
<keyword evidence="2" id="KW-0479">Metal-binding</keyword>
<proteinExistence type="predicted"/>
<protein>
    <submittedName>
        <fullName evidence="6">Type II toxin-antitoxin system VapC family toxin</fullName>
    </submittedName>
</protein>
<evidence type="ECO:0000256" key="3">
    <source>
        <dbReference type="ARBA" id="ARBA00022801"/>
    </source>
</evidence>
<gene>
    <name evidence="6" type="ORF">F5972_04925</name>
</gene>
<dbReference type="Proteomes" id="UP000327011">
    <property type="component" value="Unassembled WGS sequence"/>
</dbReference>
<comment type="caution">
    <text evidence="6">The sequence shown here is derived from an EMBL/GenBank/DDBJ whole genome shotgun (WGS) entry which is preliminary data.</text>
</comment>
<dbReference type="EMBL" id="VYTZ01000002">
    <property type="protein sequence ID" value="KAA9380494.1"/>
    <property type="molecule type" value="Genomic_DNA"/>
</dbReference>
<dbReference type="Gene3D" id="3.40.50.1010">
    <property type="entry name" value="5'-nuclease"/>
    <property type="match status" value="1"/>
</dbReference>
<evidence type="ECO:0000313" key="6">
    <source>
        <dbReference type="EMBL" id="KAA9380494.1"/>
    </source>
</evidence>
<evidence type="ECO:0000256" key="1">
    <source>
        <dbReference type="ARBA" id="ARBA00022722"/>
    </source>
</evidence>
<dbReference type="GO" id="GO:0046872">
    <property type="term" value="F:metal ion binding"/>
    <property type="evidence" value="ECO:0007669"/>
    <property type="project" value="UniProtKB-KW"/>
</dbReference>
<keyword evidence="7" id="KW-1185">Reference proteome</keyword>
<dbReference type="CDD" id="cd09874">
    <property type="entry name" value="PIN_MT3492-like"/>
    <property type="match status" value="1"/>
</dbReference>
<feature type="domain" description="PIN" evidence="5">
    <location>
        <begin position="13"/>
        <end position="128"/>
    </location>
</feature>
<dbReference type="GO" id="GO:0004518">
    <property type="term" value="F:nuclease activity"/>
    <property type="evidence" value="ECO:0007669"/>
    <property type="project" value="UniProtKB-KW"/>
</dbReference>
<dbReference type="InterPro" id="IPR029060">
    <property type="entry name" value="PIN-like_dom_sf"/>
</dbReference>
<dbReference type="Pfam" id="PF01850">
    <property type="entry name" value="PIN"/>
    <property type="match status" value="1"/>
</dbReference>
<keyword evidence="4" id="KW-0460">Magnesium</keyword>
<evidence type="ECO:0000259" key="5">
    <source>
        <dbReference type="Pfam" id="PF01850"/>
    </source>
</evidence>
<dbReference type="InterPro" id="IPR002716">
    <property type="entry name" value="PIN_dom"/>
</dbReference>
<keyword evidence="1" id="KW-0540">Nuclease</keyword>
<organism evidence="6 7">
    <name type="scientific">Microbispora cellulosiformans</name>
    <dbReference type="NCBI Taxonomy" id="2614688"/>
    <lineage>
        <taxon>Bacteria</taxon>
        <taxon>Bacillati</taxon>
        <taxon>Actinomycetota</taxon>
        <taxon>Actinomycetes</taxon>
        <taxon>Streptosporangiales</taxon>
        <taxon>Streptosporangiaceae</taxon>
        <taxon>Microbispora</taxon>
    </lineage>
</organism>
<reference evidence="6 7" key="1">
    <citation type="submission" date="2019-09" db="EMBL/GenBank/DDBJ databases">
        <title>Screening of Novel Bioactive Compounds from Soil-Associated.</title>
        <authorList>
            <person name="Gong X."/>
        </authorList>
    </citation>
    <scope>NUCLEOTIDE SEQUENCE [LARGE SCALE GENOMIC DNA]</scope>
    <source>
        <strain evidence="6 7">Gxj-6</strain>
    </source>
</reference>
<evidence type="ECO:0000256" key="2">
    <source>
        <dbReference type="ARBA" id="ARBA00022723"/>
    </source>
</evidence>
<keyword evidence="3" id="KW-0378">Hydrolase</keyword>
<evidence type="ECO:0000256" key="4">
    <source>
        <dbReference type="ARBA" id="ARBA00022842"/>
    </source>
</evidence>
<accession>A0A5J5K6S4</accession>
<evidence type="ECO:0000313" key="7">
    <source>
        <dbReference type="Proteomes" id="UP000327011"/>
    </source>
</evidence>
<sequence>MGGRSLTVAMLTYVDSSVLTCAYLRDEPGHGRARELLDPDHLLVTGTLTVVEVTGVLVRAARTQRLMDLDGTLAALSSDLGEDGPVTLLAAPREAVERPATEIVYAHALRGLDAIHLALAEIAAIPLLEEEGDKLGFASRDRFQAQAAEALGFALV</sequence>